<feature type="region of interest" description="Disordered" evidence="1">
    <location>
        <begin position="1"/>
        <end position="101"/>
    </location>
</feature>
<protein>
    <submittedName>
        <fullName evidence="2">Uncharacterized protein</fullName>
    </submittedName>
</protein>
<evidence type="ECO:0000256" key="1">
    <source>
        <dbReference type="SAM" id="MobiDB-lite"/>
    </source>
</evidence>
<keyword evidence="3" id="KW-1185">Reference proteome</keyword>
<feature type="compositionally biased region" description="Polar residues" evidence="1">
    <location>
        <begin position="1"/>
        <end position="13"/>
    </location>
</feature>
<gene>
    <name evidence="2" type="ORF">NDU88_002599</name>
</gene>
<accession>A0AAV7Q9V2</accession>
<proteinExistence type="predicted"/>
<dbReference type="AlphaFoldDB" id="A0AAV7Q9V2"/>
<sequence>MGATSPQAHQTGSAAKAPARFLHVSPRDTPAALCAAQQRPTNTASAPTSTSPKEGFCCTGPPSTPSHGRRGAPFSSGAPGLQQDSAGKWELTRSASRRPCC</sequence>
<comment type="caution">
    <text evidence="2">The sequence shown here is derived from an EMBL/GenBank/DDBJ whole genome shotgun (WGS) entry which is preliminary data.</text>
</comment>
<feature type="compositionally biased region" description="Low complexity" evidence="1">
    <location>
        <begin position="40"/>
        <end position="52"/>
    </location>
</feature>
<dbReference type="EMBL" id="JANPWB010000010">
    <property type="protein sequence ID" value="KAJ1136181.1"/>
    <property type="molecule type" value="Genomic_DNA"/>
</dbReference>
<name>A0AAV7Q9V2_PLEWA</name>
<evidence type="ECO:0000313" key="2">
    <source>
        <dbReference type="EMBL" id="KAJ1136181.1"/>
    </source>
</evidence>
<reference evidence="2" key="1">
    <citation type="journal article" date="2022" name="bioRxiv">
        <title>Sequencing and chromosome-scale assembly of the giantPleurodeles waltlgenome.</title>
        <authorList>
            <person name="Brown T."/>
            <person name="Elewa A."/>
            <person name="Iarovenko S."/>
            <person name="Subramanian E."/>
            <person name="Araus A.J."/>
            <person name="Petzold A."/>
            <person name="Susuki M."/>
            <person name="Suzuki K.-i.T."/>
            <person name="Hayashi T."/>
            <person name="Toyoda A."/>
            <person name="Oliveira C."/>
            <person name="Osipova E."/>
            <person name="Leigh N.D."/>
            <person name="Simon A."/>
            <person name="Yun M.H."/>
        </authorList>
    </citation>
    <scope>NUCLEOTIDE SEQUENCE</scope>
    <source>
        <strain evidence="2">20211129_DDA</strain>
        <tissue evidence="2">Liver</tissue>
    </source>
</reference>
<dbReference type="Proteomes" id="UP001066276">
    <property type="component" value="Chromosome 6"/>
</dbReference>
<organism evidence="2 3">
    <name type="scientific">Pleurodeles waltl</name>
    <name type="common">Iberian ribbed newt</name>
    <dbReference type="NCBI Taxonomy" id="8319"/>
    <lineage>
        <taxon>Eukaryota</taxon>
        <taxon>Metazoa</taxon>
        <taxon>Chordata</taxon>
        <taxon>Craniata</taxon>
        <taxon>Vertebrata</taxon>
        <taxon>Euteleostomi</taxon>
        <taxon>Amphibia</taxon>
        <taxon>Batrachia</taxon>
        <taxon>Caudata</taxon>
        <taxon>Salamandroidea</taxon>
        <taxon>Salamandridae</taxon>
        <taxon>Pleurodelinae</taxon>
        <taxon>Pleurodeles</taxon>
    </lineage>
</organism>
<evidence type="ECO:0000313" key="3">
    <source>
        <dbReference type="Proteomes" id="UP001066276"/>
    </source>
</evidence>